<accession>A0A8S1DL77</accession>
<proteinExistence type="inferred from homology"/>
<dbReference type="InterPro" id="IPR051584">
    <property type="entry name" value="GPCR-associated_LMBR1"/>
</dbReference>
<dbReference type="Proteomes" id="UP000494165">
    <property type="component" value="Unassembled WGS sequence"/>
</dbReference>
<feature type="transmembrane region" description="Helical" evidence="7">
    <location>
        <begin position="32"/>
        <end position="52"/>
    </location>
</feature>
<evidence type="ECO:0000313" key="8">
    <source>
        <dbReference type="EMBL" id="CAB3380909.1"/>
    </source>
</evidence>
<feature type="compositionally biased region" description="Basic and acidic residues" evidence="6">
    <location>
        <begin position="583"/>
        <end position="602"/>
    </location>
</feature>
<comment type="subcellular location">
    <subcellularLocation>
        <location evidence="1">Membrane</location>
        <topology evidence="1">Multi-pass membrane protein</topology>
    </subcellularLocation>
</comment>
<dbReference type="InterPro" id="IPR006876">
    <property type="entry name" value="LMBR1-like_membr_prot"/>
</dbReference>
<keyword evidence="3 7" id="KW-0812">Transmembrane</keyword>
<dbReference type="OrthoDB" id="203099at2759"/>
<feature type="transmembrane region" description="Helical" evidence="7">
    <location>
        <begin position="6"/>
        <end position="25"/>
    </location>
</feature>
<comment type="caution">
    <text evidence="8">The sequence shown here is derived from an EMBL/GenBank/DDBJ whole genome shotgun (WGS) entry which is preliminary data.</text>
</comment>
<feature type="transmembrane region" description="Helical" evidence="7">
    <location>
        <begin position="444"/>
        <end position="466"/>
    </location>
</feature>
<dbReference type="PANTHER" id="PTHR21355">
    <property type="entry name" value="G-PROTEIN COUPLED RECEPTOR-ASSOCIATED PROTEIN LMBRD2"/>
    <property type="match status" value="1"/>
</dbReference>
<sequence length="655" mass="74668">MALGPLLAEVVVTFVLAACLLFRYGNWFKHHVIVTASVLVAWYFSFLIIFVLPLDVSSTVYRQCMQSLNATSEQAAVTNGSDGRSCQVPWSYVPDEVFPDLWRVVYWTSQCLTWLILPLMQSYTKAGDFSVKGKLRSALIDNAIYYSTYLFICCVLFVYIILKPGLDVDGGKLKAIASSASNTWGLFLLVLLLGHALVEVPRSLWRASSYNYSLNKAYFRTAKLSSERSEAEEAVDDVLEHLQSVTLSIGPGHYLHRHLETIMQKIPADIRDRMGRRPLADGSVPDEPTEKSLVRLHKQVKKALQMQHRTEAQWVILMDEVIALEDASRFFSNHNRPNAWWPPSQYWYFRGKEYLLKTAAVCAGTLSAAIIWSELTFFVKDPVLSIFARIVNLAKSNYDYFTIELISTLVIAYLCFCAYSTVFKVRVLNFYYLAGHHGTDEYSLIFSGMMLCRLTPPMCLNFLGLIHMDSHVIKTHILETHYTQVMGHMDVIGIISDGFNIYFPTVLLLLSAATYFSLGSRLLSALGFHQFIGGEDDMTADLIDEGRDLVKREKRRRQRSEETSTRRRDFHERFGTSLGIRRMRNDDRGEDSSGTEVRRGEEGEGQESARTVLLRDVEPLDYNSAELHPSQDDDTFRLPERTRFNQLPRGLFDDV</sequence>
<evidence type="ECO:0000256" key="5">
    <source>
        <dbReference type="ARBA" id="ARBA00023136"/>
    </source>
</evidence>
<protein>
    <recommendedName>
        <fullName evidence="10">LMBR1 domain-containing protein 2 homolog</fullName>
    </recommendedName>
</protein>
<evidence type="ECO:0000256" key="4">
    <source>
        <dbReference type="ARBA" id="ARBA00022989"/>
    </source>
</evidence>
<feature type="transmembrane region" description="Helical" evidence="7">
    <location>
        <begin position="499"/>
        <end position="518"/>
    </location>
</feature>
<name>A0A8S1DL77_9INSE</name>
<feature type="transmembrane region" description="Helical" evidence="7">
    <location>
        <begin position="143"/>
        <end position="162"/>
    </location>
</feature>
<evidence type="ECO:0000256" key="3">
    <source>
        <dbReference type="ARBA" id="ARBA00022692"/>
    </source>
</evidence>
<evidence type="ECO:0008006" key="10">
    <source>
        <dbReference type="Google" id="ProtNLM"/>
    </source>
</evidence>
<evidence type="ECO:0000256" key="1">
    <source>
        <dbReference type="ARBA" id="ARBA00004141"/>
    </source>
</evidence>
<dbReference type="Pfam" id="PF04791">
    <property type="entry name" value="LMBR1"/>
    <property type="match status" value="1"/>
</dbReference>
<keyword evidence="4 7" id="KW-1133">Transmembrane helix</keyword>
<comment type="similarity">
    <text evidence="2">Belongs to the LIMR family.</text>
</comment>
<evidence type="ECO:0000256" key="7">
    <source>
        <dbReference type="SAM" id="Phobius"/>
    </source>
</evidence>
<gene>
    <name evidence="8" type="ORF">CLODIP_2_CD00531</name>
</gene>
<dbReference type="EMBL" id="CADEPI010000219">
    <property type="protein sequence ID" value="CAB3380909.1"/>
    <property type="molecule type" value="Genomic_DNA"/>
</dbReference>
<evidence type="ECO:0000256" key="2">
    <source>
        <dbReference type="ARBA" id="ARBA00010487"/>
    </source>
</evidence>
<dbReference type="GO" id="GO:0016020">
    <property type="term" value="C:membrane"/>
    <property type="evidence" value="ECO:0007669"/>
    <property type="project" value="UniProtKB-SubCell"/>
</dbReference>
<feature type="transmembrane region" description="Helical" evidence="7">
    <location>
        <begin position="182"/>
        <end position="200"/>
    </location>
</feature>
<feature type="region of interest" description="Disordered" evidence="6">
    <location>
        <begin position="621"/>
        <end position="640"/>
    </location>
</feature>
<dbReference type="PANTHER" id="PTHR21355:SF0">
    <property type="entry name" value="G-PROTEIN COUPLED RECEPTOR-ASSOCIATED PROTEIN LMBRD2"/>
    <property type="match status" value="1"/>
</dbReference>
<dbReference type="AlphaFoldDB" id="A0A8S1DL77"/>
<evidence type="ECO:0000256" key="6">
    <source>
        <dbReference type="SAM" id="MobiDB-lite"/>
    </source>
</evidence>
<feature type="region of interest" description="Disordered" evidence="6">
    <location>
        <begin position="581"/>
        <end position="610"/>
    </location>
</feature>
<organism evidence="8 9">
    <name type="scientific">Cloeon dipterum</name>
    <dbReference type="NCBI Taxonomy" id="197152"/>
    <lineage>
        <taxon>Eukaryota</taxon>
        <taxon>Metazoa</taxon>
        <taxon>Ecdysozoa</taxon>
        <taxon>Arthropoda</taxon>
        <taxon>Hexapoda</taxon>
        <taxon>Insecta</taxon>
        <taxon>Pterygota</taxon>
        <taxon>Palaeoptera</taxon>
        <taxon>Ephemeroptera</taxon>
        <taxon>Pisciforma</taxon>
        <taxon>Baetidae</taxon>
        <taxon>Cloeon</taxon>
    </lineage>
</organism>
<feature type="transmembrane region" description="Helical" evidence="7">
    <location>
        <begin position="400"/>
        <end position="423"/>
    </location>
</feature>
<keyword evidence="5 7" id="KW-0472">Membrane</keyword>
<keyword evidence="9" id="KW-1185">Reference proteome</keyword>
<feature type="transmembrane region" description="Helical" evidence="7">
    <location>
        <begin position="354"/>
        <end position="372"/>
    </location>
</feature>
<reference evidence="8 9" key="1">
    <citation type="submission" date="2020-04" db="EMBL/GenBank/DDBJ databases">
        <authorList>
            <person name="Alioto T."/>
            <person name="Alioto T."/>
            <person name="Gomez Garrido J."/>
        </authorList>
    </citation>
    <scope>NUCLEOTIDE SEQUENCE [LARGE SCALE GENOMIC DNA]</scope>
</reference>
<feature type="compositionally biased region" description="Basic and acidic residues" evidence="6">
    <location>
        <begin position="629"/>
        <end position="640"/>
    </location>
</feature>
<evidence type="ECO:0000313" key="9">
    <source>
        <dbReference type="Proteomes" id="UP000494165"/>
    </source>
</evidence>